<protein>
    <submittedName>
        <fullName evidence="1">Uncharacterized protein</fullName>
    </submittedName>
</protein>
<name>A0A9D4FW75_DREPO</name>
<accession>A0A9D4FW75</accession>
<organism evidence="1 2">
    <name type="scientific">Dreissena polymorpha</name>
    <name type="common">Zebra mussel</name>
    <name type="synonym">Mytilus polymorpha</name>
    <dbReference type="NCBI Taxonomy" id="45954"/>
    <lineage>
        <taxon>Eukaryota</taxon>
        <taxon>Metazoa</taxon>
        <taxon>Spiralia</taxon>
        <taxon>Lophotrochozoa</taxon>
        <taxon>Mollusca</taxon>
        <taxon>Bivalvia</taxon>
        <taxon>Autobranchia</taxon>
        <taxon>Heteroconchia</taxon>
        <taxon>Euheterodonta</taxon>
        <taxon>Imparidentia</taxon>
        <taxon>Neoheterodontei</taxon>
        <taxon>Myida</taxon>
        <taxon>Dreissenoidea</taxon>
        <taxon>Dreissenidae</taxon>
        <taxon>Dreissena</taxon>
    </lineage>
</organism>
<reference evidence="1" key="1">
    <citation type="journal article" date="2019" name="bioRxiv">
        <title>The Genome of the Zebra Mussel, Dreissena polymorpha: A Resource for Invasive Species Research.</title>
        <authorList>
            <person name="McCartney M.A."/>
            <person name="Auch B."/>
            <person name="Kono T."/>
            <person name="Mallez S."/>
            <person name="Zhang Y."/>
            <person name="Obille A."/>
            <person name="Becker A."/>
            <person name="Abrahante J.E."/>
            <person name="Garbe J."/>
            <person name="Badalamenti J.P."/>
            <person name="Herman A."/>
            <person name="Mangelson H."/>
            <person name="Liachko I."/>
            <person name="Sullivan S."/>
            <person name="Sone E.D."/>
            <person name="Koren S."/>
            <person name="Silverstein K.A.T."/>
            <person name="Beckman K.B."/>
            <person name="Gohl D.M."/>
        </authorList>
    </citation>
    <scope>NUCLEOTIDE SEQUENCE</scope>
    <source>
        <strain evidence="1">Duluth1</strain>
        <tissue evidence="1">Whole animal</tissue>
    </source>
</reference>
<sequence>MTPVNTISLLDKTATSLGDDDFTVYGVPSILSPSFSSIHLLFNISTGTSLPSGRKSSPVIKGSHSFSSDFDRFKDTISFRVIALGWDSELMELGFPEYKEQYGITIYFKFNYISNTWGKATL</sequence>
<dbReference type="Proteomes" id="UP000828390">
    <property type="component" value="Unassembled WGS sequence"/>
</dbReference>
<keyword evidence="2" id="KW-1185">Reference proteome</keyword>
<gene>
    <name evidence="1" type="ORF">DPMN_133789</name>
</gene>
<reference evidence="1" key="2">
    <citation type="submission" date="2020-11" db="EMBL/GenBank/DDBJ databases">
        <authorList>
            <person name="McCartney M.A."/>
            <person name="Auch B."/>
            <person name="Kono T."/>
            <person name="Mallez S."/>
            <person name="Becker A."/>
            <person name="Gohl D.M."/>
            <person name="Silverstein K.A.T."/>
            <person name="Koren S."/>
            <person name="Bechman K.B."/>
            <person name="Herman A."/>
            <person name="Abrahante J.E."/>
            <person name="Garbe J."/>
        </authorList>
    </citation>
    <scope>NUCLEOTIDE SEQUENCE</scope>
    <source>
        <strain evidence="1">Duluth1</strain>
        <tissue evidence="1">Whole animal</tissue>
    </source>
</reference>
<evidence type="ECO:0000313" key="2">
    <source>
        <dbReference type="Proteomes" id="UP000828390"/>
    </source>
</evidence>
<dbReference type="AlphaFoldDB" id="A0A9D4FW75"/>
<dbReference type="EMBL" id="JAIWYP010000006">
    <property type="protein sequence ID" value="KAH3805486.1"/>
    <property type="molecule type" value="Genomic_DNA"/>
</dbReference>
<proteinExistence type="predicted"/>
<comment type="caution">
    <text evidence="1">The sequence shown here is derived from an EMBL/GenBank/DDBJ whole genome shotgun (WGS) entry which is preliminary data.</text>
</comment>
<evidence type="ECO:0000313" key="1">
    <source>
        <dbReference type="EMBL" id="KAH3805486.1"/>
    </source>
</evidence>